<proteinExistence type="predicted"/>
<evidence type="ECO:0000313" key="1">
    <source>
        <dbReference type="EMBL" id="RXK50348.1"/>
    </source>
</evidence>
<keyword evidence="2" id="KW-1185">Reference proteome</keyword>
<evidence type="ECO:0000313" key="2">
    <source>
        <dbReference type="Proteomes" id="UP000289691"/>
    </source>
</evidence>
<comment type="caution">
    <text evidence="1">The sequence shown here is derived from an EMBL/GenBank/DDBJ whole genome shotgun (WGS) entry which is preliminary data.</text>
</comment>
<dbReference type="AlphaFoldDB" id="A0A498KYK2"/>
<reference evidence="1 2" key="1">
    <citation type="submission" date="2019-01" db="EMBL/GenBank/DDBJ databases">
        <title>Halorientalis sp. F13-25 a new haloarchaeum isolated from hypersaline water.</title>
        <authorList>
            <person name="Ana D.-V."/>
            <person name="Cristina S.-P."/>
            <person name="Antonio V."/>
        </authorList>
    </citation>
    <scope>NUCLEOTIDE SEQUENCE [LARGE SCALE GENOMIC DNA]</scope>
    <source>
        <strain evidence="1 2">F13-25</strain>
    </source>
</reference>
<protein>
    <submittedName>
        <fullName evidence="1">Uncharacterized protein</fullName>
    </submittedName>
</protein>
<organism evidence="1 2">
    <name type="scientific">Halorientalis pallida</name>
    <dbReference type="NCBI Taxonomy" id="2479928"/>
    <lineage>
        <taxon>Archaea</taxon>
        <taxon>Methanobacteriati</taxon>
        <taxon>Methanobacteriota</taxon>
        <taxon>Stenosarchaea group</taxon>
        <taxon>Halobacteria</taxon>
        <taxon>Halobacteriales</taxon>
        <taxon>Haloarculaceae</taxon>
        <taxon>Halorientalis</taxon>
    </lineage>
</organism>
<sequence>MDVTVLDNEDIGFDEALAREQTGGTRFGTVGSRIVAEVLIGLITSDPGSFRTVQPGWEPELPAHDAGGKFGMADLVAFALDY</sequence>
<gene>
    <name evidence="1" type="ORF">EAF64_07255</name>
</gene>
<dbReference type="EMBL" id="RDFA01000002">
    <property type="protein sequence ID" value="RXK50348.1"/>
    <property type="molecule type" value="Genomic_DNA"/>
</dbReference>
<dbReference type="RefSeq" id="WP_129068309.1">
    <property type="nucleotide sequence ID" value="NZ_RDFA01000002.1"/>
</dbReference>
<dbReference type="Proteomes" id="UP000289691">
    <property type="component" value="Unassembled WGS sequence"/>
</dbReference>
<accession>A0A498KYK2</accession>
<dbReference type="OrthoDB" id="321629at2157"/>
<name>A0A498KYK2_9EURY</name>